<reference evidence="1 2" key="1">
    <citation type="journal article" date="2016" name="Syst. Appl. Microbiol.">
        <title>Pararhizobium polonicum sp. nov. isolated from tumors on stone fruit rootstocks.</title>
        <authorList>
            <person name="Pulawska J."/>
            <person name="Kuzmanovic N."/>
            <person name="Willems A."/>
            <person name="Pothier J.F."/>
        </authorList>
    </citation>
    <scope>NUCLEOTIDE SEQUENCE [LARGE SCALE GENOMIC DNA]</scope>
    <source>
        <strain evidence="1 2">F5.1</strain>
    </source>
</reference>
<comment type="caution">
    <text evidence="1">The sequence shown here is derived from an EMBL/GenBank/DDBJ whole genome shotgun (WGS) entry which is preliminary data.</text>
</comment>
<accession>A0A1C7NX41</accession>
<evidence type="ECO:0000313" key="2">
    <source>
        <dbReference type="Proteomes" id="UP000093111"/>
    </source>
</evidence>
<organism evidence="1 2">
    <name type="scientific">Pararhizobium polonicum</name>
    <dbReference type="NCBI Taxonomy" id="1612624"/>
    <lineage>
        <taxon>Bacteria</taxon>
        <taxon>Pseudomonadati</taxon>
        <taxon>Pseudomonadota</taxon>
        <taxon>Alphaproteobacteria</taxon>
        <taxon>Hyphomicrobiales</taxon>
        <taxon>Rhizobiaceae</taxon>
        <taxon>Rhizobium/Agrobacterium group</taxon>
        <taxon>Pararhizobium</taxon>
    </lineage>
</organism>
<proteinExistence type="predicted"/>
<dbReference type="EMBL" id="LGLV01000013">
    <property type="protein sequence ID" value="OBZ93588.1"/>
    <property type="molecule type" value="Genomic_DNA"/>
</dbReference>
<protein>
    <submittedName>
        <fullName evidence="1">Uncharacterized protein</fullName>
    </submittedName>
</protein>
<evidence type="ECO:0000313" key="1">
    <source>
        <dbReference type="EMBL" id="OBZ93588.1"/>
    </source>
</evidence>
<dbReference type="STRING" id="1612624.ADU59_20290"/>
<sequence>MGADCRSMEVDRFIFVMKNKDLALGGNQCARTSQTACNFKIAEIACQGKMFFIDKRSNCLRLAARSEEN</sequence>
<dbReference type="Proteomes" id="UP000093111">
    <property type="component" value="Unassembled WGS sequence"/>
</dbReference>
<name>A0A1C7NX41_9HYPH</name>
<dbReference type="AlphaFoldDB" id="A0A1C7NX41"/>
<keyword evidence="2" id="KW-1185">Reference proteome</keyword>
<gene>
    <name evidence="1" type="ORF">ADU59_20290</name>
</gene>